<dbReference type="eggNOG" id="COG0726">
    <property type="taxonomic scope" value="Bacteria"/>
</dbReference>
<gene>
    <name evidence="5" type="ordered locus">BPUM_3535</name>
</gene>
<dbReference type="AlphaFoldDB" id="A8FIW3"/>
<dbReference type="PANTHER" id="PTHR34216">
    <property type="match status" value="1"/>
</dbReference>
<comment type="subcellular location">
    <subcellularLocation>
        <location evidence="1">Secreted</location>
    </subcellularLocation>
</comment>
<sequence length="286" mass="32603">MKKTCMLMTVGLLALLISGCMGTKEQTEGNQQVVKEEKGPLQLKETEEIQQSEAIEVDTQNWIEQKEPVELPILMYHSISSGNSLRVPKSEFAAHMKWLKDNDYVTLSPEEAYRIFTTNTKPSEKCVLITFDDGYTDNYTKAFPILKQYGMKATIFMIEQSIGRPNHLTDEQMDEMIANGLSIESHTSHHLELNRLSKEQQKEELKGSKAFFDQRFSQRTRMVSYPVGRYNEDTLKLAKEAGYQMAVTTEPGHAKKEQGMMSLHRVRVSPGLSPESFGRLVKGNER</sequence>
<reference evidence="5 6" key="3">
    <citation type="journal article" date="2013" name="PLoS ONE">
        <title>Candidate genes that may be responsible for the unusual resistances exhibited by Bacillus pumilus SAFR-032 spores.</title>
        <authorList>
            <person name="Tirumalai M.R."/>
            <person name="Rastogi R."/>
            <person name="Zamani N."/>
            <person name="O'Bryant Williams E."/>
            <person name="Allen S."/>
            <person name="Diouf F."/>
            <person name="Kwende S."/>
            <person name="Weinstock G.M."/>
            <person name="Venkateswaran K.J."/>
            <person name="Fox G.E."/>
        </authorList>
    </citation>
    <scope>NUCLEOTIDE SEQUENCE [LARGE SCALE GENOMIC DNA]</scope>
    <source>
        <strain evidence="5 6">SAFR-032</strain>
    </source>
</reference>
<name>A8FIW3_BACP2</name>
<evidence type="ECO:0000259" key="4">
    <source>
        <dbReference type="PROSITE" id="PS51677"/>
    </source>
</evidence>
<feature type="signal peptide" evidence="3">
    <location>
        <begin position="1"/>
        <end position="23"/>
    </location>
</feature>
<reference evidence="5 6" key="1">
    <citation type="journal article" date="2007" name="PLoS ONE">
        <title>Paradoxical DNA repair and peroxide resistance gene conservation in Bacillus pumilus SAFR-032.</title>
        <authorList>
            <person name="Gioia J."/>
            <person name="Yerrapragada S."/>
            <person name="Qin X."/>
            <person name="Jiang H."/>
            <person name="Igboeli O.C."/>
            <person name="Muzny D."/>
            <person name="Dugan-Rocha S."/>
            <person name="Ding Y."/>
            <person name="Hawes A."/>
            <person name="Liu W."/>
            <person name="Perez L."/>
            <person name="Kovar C."/>
            <person name="Dinh H."/>
            <person name="Lee S."/>
            <person name="Nazareth L."/>
            <person name="Blyth P."/>
            <person name="Holder M."/>
            <person name="Buhay C."/>
            <person name="Tirumalai M.R."/>
            <person name="Liu Y."/>
            <person name="Dasgupta I."/>
            <person name="Bokhetache L."/>
            <person name="Fujita M."/>
            <person name="Karouia F."/>
            <person name="Eswara Moorthy P."/>
            <person name="Siefert J."/>
            <person name="Uzman A."/>
            <person name="Buzumbo P."/>
            <person name="Verma A."/>
            <person name="Zwiya H."/>
            <person name="McWilliams B.D."/>
            <person name="Olowu A."/>
            <person name="Clinkenbeard K.D."/>
            <person name="Newcombe D."/>
            <person name="Golebiewski L."/>
            <person name="Petrosino J.F."/>
            <person name="Nicholson W.L."/>
            <person name="Fox G.E."/>
            <person name="Venkateswaran K."/>
            <person name="Highlander S.K."/>
            <person name="Weinstock G.M."/>
        </authorList>
    </citation>
    <scope>NUCLEOTIDE SEQUENCE [LARGE SCALE GENOMIC DNA]</scope>
    <source>
        <strain evidence="5 6">SAFR-032</strain>
    </source>
</reference>
<evidence type="ECO:0000313" key="5">
    <source>
        <dbReference type="EMBL" id="ABV64180.1"/>
    </source>
</evidence>
<evidence type="ECO:0000256" key="2">
    <source>
        <dbReference type="ARBA" id="ARBA00022729"/>
    </source>
</evidence>
<dbReference type="HOGENOM" id="CLU_030024_2_0_9"/>
<dbReference type="SUPFAM" id="SSF88713">
    <property type="entry name" value="Glycoside hydrolase/deacetylase"/>
    <property type="match status" value="1"/>
</dbReference>
<dbReference type="CDD" id="cd10918">
    <property type="entry name" value="CE4_NodB_like_5s_6s"/>
    <property type="match status" value="1"/>
</dbReference>
<keyword evidence="2 3" id="KW-0732">Signal</keyword>
<accession>A8FIW3</accession>
<proteinExistence type="predicted"/>
<dbReference type="InterPro" id="IPR051398">
    <property type="entry name" value="Polysacch_Deacetylase"/>
</dbReference>
<dbReference type="InterPro" id="IPR002509">
    <property type="entry name" value="NODB_dom"/>
</dbReference>
<dbReference type="GO" id="GO:0016810">
    <property type="term" value="F:hydrolase activity, acting on carbon-nitrogen (but not peptide) bonds"/>
    <property type="evidence" value="ECO:0007669"/>
    <property type="project" value="InterPro"/>
</dbReference>
<reference evidence="5 6" key="2">
    <citation type="journal article" date="2013" name="Extremophiles">
        <title>An ICEBs1-like element may be associated with the extreme radiation and desiccation resistance of Bacillus pumilus SAFR-032 spores.</title>
        <authorList>
            <person name="Tirumalai M.R."/>
            <person name="Fox G.E."/>
        </authorList>
    </citation>
    <scope>NUCLEOTIDE SEQUENCE [LARGE SCALE GENOMIC DNA]</scope>
    <source>
        <strain evidence="5 6">SAFR-032</strain>
    </source>
</reference>
<dbReference type="KEGG" id="bpu:BPUM_3535"/>
<evidence type="ECO:0000313" key="6">
    <source>
        <dbReference type="Proteomes" id="UP000001355"/>
    </source>
</evidence>
<dbReference type="OrthoDB" id="9778320at2"/>
<dbReference type="PROSITE" id="PS51257">
    <property type="entry name" value="PROKAR_LIPOPROTEIN"/>
    <property type="match status" value="1"/>
</dbReference>
<feature type="chain" id="PRO_5039416210" evidence="3">
    <location>
        <begin position="24"/>
        <end position="286"/>
    </location>
</feature>
<protein>
    <submittedName>
        <fullName evidence="5">Polysaccharide deacetylase</fullName>
    </submittedName>
</protein>
<dbReference type="STRING" id="315750.BPUM_3535"/>
<keyword evidence="6" id="KW-1185">Reference proteome</keyword>
<feature type="domain" description="NodB homology" evidence="4">
    <location>
        <begin position="125"/>
        <end position="286"/>
    </location>
</feature>
<dbReference type="GeneID" id="5622823"/>
<dbReference type="Gene3D" id="3.20.20.370">
    <property type="entry name" value="Glycoside hydrolase/deacetylase"/>
    <property type="match status" value="1"/>
</dbReference>
<evidence type="ECO:0000256" key="3">
    <source>
        <dbReference type="SAM" id="SignalP"/>
    </source>
</evidence>
<dbReference type="GO" id="GO:0005975">
    <property type="term" value="P:carbohydrate metabolic process"/>
    <property type="evidence" value="ECO:0007669"/>
    <property type="project" value="InterPro"/>
</dbReference>
<dbReference type="EMBL" id="CP000813">
    <property type="protein sequence ID" value="ABV64180.1"/>
    <property type="molecule type" value="Genomic_DNA"/>
</dbReference>
<dbReference type="GO" id="GO:0005576">
    <property type="term" value="C:extracellular region"/>
    <property type="evidence" value="ECO:0007669"/>
    <property type="project" value="UniProtKB-SubCell"/>
</dbReference>
<dbReference type="PANTHER" id="PTHR34216:SF3">
    <property type="entry name" value="POLY-BETA-1,6-N-ACETYL-D-GLUCOSAMINE N-DEACETYLASE"/>
    <property type="match status" value="1"/>
</dbReference>
<dbReference type="InterPro" id="IPR011330">
    <property type="entry name" value="Glyco_hydro/deAcase_b/a-brl"/>
</dbReference>
<dbReference type="Pfam" id="PF01522">
    <property type="entry name" value="Polysacc_deac_1"/>
    <property type="match status" value="1"/>
</dbReference>
<dbReference type="RefSeq" id="WP_012011733.1">
    <property type="nucleotide sequence ID" value="NC_009848.4"/>
</dbReference>
<organism evidence="5 6">
    <name type="scientific">Bacillus pumilus (strain SAFR-032)</name>
    <dbReference type="NCBI Taxonomy" id="315750"/>
    <lineage>
        <taxon>Bacteria</taxon>
        <taxon>Bacillati</taxon>
        <taxon>Bacillota</taxon>
        <taxon>Bacilli</taxon>
        <taxon>Bacillales</taxon>
        <taxon>Bacillaceae</taxon>
        <taxon>Bacillus</taxon>
    </lineage>
</organism>
<dbReference type="PROSITE" id="PS51677">
    <property type="entry name" value="NODB"/>
    <property type="match status" value="1"/>
</dbReference>
<evidence type="ECO:0000256" key="1">
    <source>
        <dbReference type="ARBA" id="ARBA00004613"/>
    </source>
</evidence>
<dbReference type="Proteomes" id="UP000001355">
    <property type="component" value="Chromosome"/>
</dbReference>